<evidence type="ECO:0000313" key="2">
    <source>
        <dbReference type="EMBL" id="CRH05250.1"/>
    </source>
</evidence>
<dbReference type="InterPro" id="IPR050101">
    <property type="entry name" value="CinA"/>
</dbReference>
<name>A0A1S7LE72_MAGMO</name>
<dbReference type="CDD" id="cd00885">
    <property type="entry name" value="cinA"/>
    <property type="match status" value="1"/>
</dbReference>
<feature type="domain" description="MoaB/Mog" evidence="1">
    <location>
        <begin position="13"/>
        <end position="173"/>
    </location>
</feature>
<dbReference type="SUPFAM" id="SSF53218">
    <property type="entry name" value="Molybdenum cofactor biosynthesis proteins"/>
    <property type="match status" value="1"/>
</dbReference>
<dbReference type="PANTHER" id="PTHR13939">
    <property type="entry name" value="NICOTINAMIDE-NUCLEOTIDE AMIDOHYDROLASE PNCC"/>
    <property type="match status" value="1"/>
</dbReference>
<dbReference type="InterPro" id="IPR001453">
    <property type="entry name" value="MoaB/Mog_dom"/>
</dbReference>
<sequence length="255" mass="28620">MVDQLRIPIHQVSALIIGDEILSGLRQDAHMPFLINWLPTLGIKLSQVNYVGDDASELEQALEASRNRGDITFCFGGIGATPDDRTRYTAAKLFSRPLTRHPEAERQIRNRFGEEAEPYRVRMADLPRGCDLIPNDATQIPGFYLENHYFFPGFPEMAQSMLQQLMQTHFAPPGHPTSQLTVLQVISPESDLVPIMEQLQQDHPHCAFFSLPQFDPTAPKLLGFRSQAPDPAVLKALQEALERAQIPWQEAKGAP</sequence>
<dbReference type="Pfam" id="PF00994">
    <property type="entry name" value="MoCF_biosynth"/>
    <property type="match status" value="1"/>
</dbReference>
<dbReference type="AlphaFoldDB" id="A0A1S7LE72"/>
<dbReference type="EMBL" id="LO017727">
    <property type="protein sequence ID" value="CRH05250.1"/>
    <property type="molecule type" value="Genomic_DNA"/>
</dbReference>
<gene>
    <name evidence="2" type="ORF">MAGMO_1055</name>
</gene>
<dbReference type="Gene3D" id="3.40.980.10">
    <property type="entry name" value="MoaB/Mog-like domain"/>
    <property type="match status" value="1"/>
</dbReference>
<evidence type="ECO:0000259" key="1">
    <source>
        <dbReference type="SMART" id="SM00852"/>
    </source>
</evidence>
<protein>
    <submittedName>
        <fullName evidence="2">Molybdopterin binding domain</fullName>
    </submittedName>
</protein>
<dbReference type="SMART" id="SM00852">
    <property type="entry name" value="MoCF_biosynth"/>
    <property type="match status" value="1"/>
</dbReference>
<dbReference type="PANTHER" id="PTHR13939:SF0">
    <property type="entry name" value="NMN AMIDOHYDROLASE-LIKE PROTEIN YFAY"/>
    <property type="match status" value="1"/>
</dbReference>
<organism evidence="2">
    <name type="scientific">Magnetococcus massalia (strain MO-1)</name>
    <dbReference type="NCBI Taxonomy" id="451514"/>
    <lineage>
        <taxon>Bacteria</taxon>
        <taxon>Pseudomonadati</taxon>
        <taxon>Pseudomonadota</taxon>
        <taxon>Magnetococcia</taxon>
        <taxon>Magnetococcales</taxon>
        <taxon>Magnetococcaceae</taxon>
        <taxon>Magnetococcus</taxon>
    </lineage>
</organism>
<proteinExistence type="predicted"/>
<reference evidence="2" key="1">
    <citation type="submission" date="2015-04" db="EMBL/GenBank/DDBJ databases">
        <authorList>
            <person name="Syromyatnikov M.Y."/>
            <person name="Popov V.N."/>
        </authorList>
    </citation>
    <scope>NUCLEOTIDE SEQUENCE</scope>
    <source>
        <strain evidence="2">MO-1</strain>
    </source>
</reference>
<accession>A0A1S7LE72</accession>
<dbReference type="InterPro" id="IPR036425">
    <property type="entry name" value="MoaB/Mog-like_dom_sf"/>
</dbReference>